<proteinExistence type="inferred from homology"/>
<comment type="caution">
    <text evidence="19">The sequence shown here is derived from an EMBL/GenBank/DDBJ whole genome shotgun (WGS) entry which is preliminary data.</text>
</comment>
<dbReference type="EMBL" id="JAHZSS010000005">
    <property type="protein sequence ID" value="MBW8190585.1"/>
    <property type="molecule type" value="Genomic_DNA"/>
</dbReference>
<keyword evidence="20" id="KW-1185">Reference proteome</keyword>
<keyword evidence="9" id="KW-0406">Ion transport</keyword>
<evidence type="ECO:0000256" key="7">
    <source>
        <dbReference type="ARBA" id="ARBA00022729"/>
    </source>
</evidence>
<evidence type="ECO:0000256" key="15">
    <source>
        <dbReference type="SAM" id="SignalP"/>
    </source>
</evidence>
<dbReference type="NCBIfam" id="TIGR03028">
    <property type="entry name" value="EpsE"/>
    <property type="match status" value="1"/>
</dbReference>
<keyword evidence="13" id="KW-0998">Cell outer membrane</keyword>
<feature type="signal peptide" evidence="15">
    <location>
        <begin position="1"/>
        <end position="23"/>
    </location>
</feature>
<evidence type="ECO:0000256" key="12">
    <source>
        <dbReference type="ARBA" id="ARBA00023139"/>
    </source>
</evidence>
<comment type="similarity">
    <text evidence="2">Belongs to the BexD/CtrA/VexA family.</text>
</comment>
<organism evidence="19 20">
    <name type="scientific">Neiella holothuriorum</name>
    <dbReference type="NCBI Taxonomy" id="2870530"/>
    <lineage>
        <taxon>Bacteria</taxon>
        <taxon>Pseudomonadati</taxon>
        <taxon>Pseudomonadota</taxon>
        <taxon>Gammaproteobacteria</taxon>
        <taxon>Alteromonadales</taxon>
        <taxon>Echinimonadaceae</taxon>
        <taxon>Neiella</taxon>
    </lineage>
</organism>
<evidence type="ECO:0000259" key="17">
    <source>
        <dbReference type="Pfam" id="PF10531"/>
    </source>
</evidence>
<dbReference type="RefSeq" id="WP_220103274.1">
    <property type="nucleotide sequence ID" value="NZ_JAHZSS010000005.1"/>
</dbReference>
<evidence type="ECO:0000256" key="2">
    <source>
        <dbReference type="ARBA" id="ARBA00009450"/>
    </source>
</evidence>
<keyword evidence="7 15" id="KW-0732">Signal</keyword>
<evidence type="ECO:0000313" key="19">
    <source>
        <dbReference type="EMBL" id="MBW8190585.1"/>
    </source>
</evidence>
<keyword evidence="12" id="KW-0564">Palmitate</keyword>
<evidence type="ECO:0000256" key="5">
    <source>
        <dbReference type="ARBA" id="ARBA00022597"/>
    </source>
</evidence>
<accession>A0ABS7EE40</accession>
<dbReference type="Proteomes" id="UP001166251">
    <property type="component" value="Unassembled WGS sequence"/>
</dbReference>
<evidence type="ECO:0000259" key="18">
    <source>
        <dbReference type="Pfam" id="PF22461"/>
    </source>
</evidence>
<evidence type="ECO:0000256" key="4">
    <source>
        <dbReference type="ARBA" id="ARBA00022452"/>
    </source>
</evidence>
<keyword evidence="10" id="KW-0626">Porin</keyword>
<keyword evidence="5" id="KW-0762">Sugar transport</keyword>
<keyword evidence="8" id="KW-0625">Polysaccharide transport</keyword>
<dbReference type="PANTHER" id="PTHR33619">
    <property type="entry name" value="POLYSACCHARIDE EXPORT PROTEIN GFCE-RELATED"/>
    <property type="match status" value="1"/>
</dbReference>
<dbReference type="InterPro" id="IPR017478">
    <property type="entry name" value="Polysacc_export_EpsE"/>
</dbReference>
<evidence type="ECO:0000256" key="13">
    <source>
        <dbReference type="ARBA" id="ARBA00023237"/>
    </source>
</evidence>
<evidence type="ECO:0000259" key="16">
    <source>
        <dbReference type="Pfam" id="PF02563"/>
    </source>
</evidence>
<dbReference type="Pfam" id="PF10531">
    <property type="entry name" value="SLBB"/>
    <property type="match status" value="1"/>
</dbReference>
<comment type="subcellular location">
    <subcellularLocation>
        <location evidence="1">Cell outer membrane</location>
        <topology evidence="1">Multi-pass membrane protein</topology>
    </subcellularLocation>
</comment>
<keyword evidence="3" id="KW-0813">Transport</keyword>
<sequence length="264" mass="28416">MFRKIVISTLASLCLFISHSAMASDYLLASGDVVRISVFNHQDLNAEVRVSEDGSIKFPLIGLVPVAGKSIRYAESEIARLLKAGGYVLKPQISLLVTQFIGSQVSVLGFVNRPGRYPINSAELRLTDVLAMAGGISSTGGEVAVVKGTRDGLAFQLDIDIPMIFESNSPEQNPLIMAGDSVFVDRAPVFYVYGEVQRPGAFPLMRHMTVMQAISTGGGITLRGSSKDIVINRPTASGANQEIKVELTDRVSSGDVIFVQESFF</sequence>
<feature type="domain" description="Polysaccharide export protein N-terminal" evidence="16">
    <location>
        <begin position="23"/>
        <end position="97"/>
    </location>
</feature>
<dbReference type="Pfam" id="PF22461">
    <property type="entry name" value="SLBB_2"/>
    <property type="match status" value="1"/>
</dbReference>
<reference evidence="19" key="1">
    <citation type="submission" date="2021-07" db="EMBL/GenBank/DDBJ databases">
        <title>Neiella marina sp. nov., isolated from the intestinal content of sea cucumber Apostichopus japonicus.</title>
        <authorList>
            <person name="Bai X."/>
        </authorList>
    </citation>
    <scope>NUCLEOTIDE SEQUENCE</scope>
    <source>
        <strain evidence="19">126</strain>
    </source>
</reference>
<evidence type="ECO:0000256" key="14">
    <source>
        <dbReference type="ARBA" id="ARBA00023288"/>
    </source>
</evidence>
<dbReference type="InterPro" id="IPR049712">
    <property type="entry name" value="Poly_export"/>
</dbReference>
<evidence type="ECO:0000256" key="10">
    <source>
        <dbReference type="ARBA" id="ARBA00023114"/>
    </source>
</evidence>
<feature type="domain" description="Soluble ligand binding" evidence="17">
    <location>
        <begin position="189"/>
        <end position="240"/>
    </location>
</feature>
<dbReference type="Gene3D" id="3.30.1950.10">
    <property type="entry name" value="wza like domain"/>
    <property type="match status" value="1"/>
</dbReference>
<protein>
    <submittedName>
        <fullName evidence="19">Polysaccharide export protein EpsE</fullName>
    </submittedName>
</protein>
<evidence type="ECO:0000256" key="9">
    <source>
        <dbReference type="ARBA" id="ARBA00023065"/>
    </source>
</evidence>
<feature type="chain" id="PRO_5045444530" evidence="15">
    <location>
        <begin position="24"/>
        <end position="264"/>
    </location>
</feature>
<dbReference type="PANTHER" id="PTHR33619:SF3">
    <property type="entry name" value="POLYSACCHARIDE EXPORT PROTEIN GFCE-RELATED"/>
    <property type="match status" value="1"/>
</dbReference>
<evidence type="ECO:0000313" key="20">
    <source>
        <dbReference type="Proteomes" id="UP001166251"/>
    </source>
</evidence>
<evidence type="ECO:0000256" key="8">
    <source>
        <dbReference type="ARBA" id="ARBA00023047"/>
    </source>
</evidence>
<dbReference type="InterPro" id="IPR019554">
    <property type="entry name" value="Soluble_ligand-bd"/>
</dbReference>
<keyword evidence="6" id="KW-0812">Transmembrane</keyword>
<feature type="domain" description="SLBB" evidence="18">
    <location>
        <begin position="104"/>
        <end position="184"/>
    </location>
</feature>
<evidence type="ECO:0000256" key="11">
    <source>
        <dbReference type="ARBA" id="ARBA00023136"/>
    </source>
</evidence>
<dbReference type="Gene3D" id="3.10.560.10">
    <property type="entry name" value="Outer membrane lipoprotein wza domain like"/>
    <property type="match status" value="2"/>
</dbReference>
<keyword evidence="4" id="KW-1134">Transmembrane beta strand</keyword>
<gene>
    <name evidence="19" type="primary">epsE</name>
    <name evidence="19" type="ORF">K0504_06005</name>
</gene>
<dbReference type="Pfam" id="PF02563">
    <property type="entry name" value="Poly_export"/>
    <property type="match status" value="1"/>
</dbReference>
<evidence type="ECO:0000256" key="1">
    <source>
        <dbReference type="ARBA" id="ARBA00004571"/>
    </source>
</evidence>
<keyword evidence="11" id="KW-0472">Membrane</keyword>
<keyword evidence="14" id="KW-0449">Lipoprotein</keyword>
<dbReference type="InterPro" id="IPR054765">
    <property type="entry name" value="SLBB_dom"/>
</dbReference>
<dbReference type="InterPro" id="IPR003715">
    <property type="entry name" value="Poly_export_N"/>
</dbReference>
<evidence type="ECO:0000256" key="6">
    <source>
        <dbReference type="ARBA" id="ARBA00022692"/>
    </source>
</evidence>
<evidence type="ECO:0000256" key="3">
    <source>
        <dbReference type="ARBA" id="ARBA00022448"/>
    </source>
</evidence>
<name>A0ABS7EE40_9GAMM</name>